<dbReference type="GO" id="GO:0005345">
    <property type="term" value="F:purine nucleobase transmembrane transporter activity"/>
    <property type="evidence" value="ECO:0007669"/>
    <property type="project" value="TreeGrafter"/>
</dbReference>
<dbReference type="PANTHER" id="PTHR43337:SF1">
    <property type="entry name" value="XANTHINE_URACIL PERMEASE C887.17-RELATED"/>
    <property type="match status" value="1"/>
</dbReference>
<evidence type="ECO:0000256" key="4">
    <source>
        <dbReference type="ARBA" id="ARBA00022692"/>
    </source>
</evidence>
<dbReference type="EMBL" id="HBFQ01059932">
    <property type="protein sequence ID" value="CAD8868033.1"/>
    <property type="molecule type" value="Transcribed_RNA"/>
</dbReference>
<dbReference type="GO" id="GO:0005886">
    <property type="term" value="C:plasma membrane"/>
    <property type="evidence" value="ECO:0007669"/>
    <property type="project" value="TreeGrafter"/>
</dbReference>
<sequence length="489" mass="52223">MKSSLHKQLGIVSLFLIAMRRCLEKVFDLTGNESSVRAELLAGLAGFFANIHLLIIVPSLMSRTGIPLETGLIAYCLSTVVATTLQSTIANSPMFLGPGIGGAVFLARSFDDPNESVLCLCVASTALIIMGLFRVPRWLYNNMPTCVKCGVPPGIGLYLSFCGVSQAGLIRTTQSPVGVEIANLDESSLLIILGIVLMIVIFELNASCPLNLGWLSVILPVSGVCLGSWVLGLYSWPQGLIIDSFPLKLFVPTLHGVDFLKILQKSVRLWLIMFFDIGGLSQSCCELTGKSSEEQVSFITNSAYTVCGCCSFVAALLGTGPVIVFGESCVCVFAGGKTGLTSCTAAVCTLIALTFAPIFVAVPGIAVSLPLIAVGWQLIHLLFLQLSSHDVVLEGNSDIIPLYCTIAGMVFFDGIDIGIMCGLVMWGVLVTTKFVCKKFQPCTAVPMVSVQPVLSFNLCARVTQEGVPGLQHASLRSWRSDRDVSTVQM</sequence>
<dbReference type="AlphaFoldDB" id="A0A7S1AXE2"/>
<organism evidence="8">
    <name type="scientific">Noctiluca scintillans</name>
    <name type="common">Sea sparkle</name>
    <name type="synonym">Red tide dinoflagellate</name>
    <dbReference type="NCBI Taxonomy" id="2966"/>
    <lineage>
        <taxon>Eukaryota</taxon>
        <taxon>Sar</taxon>
        <taxon>Alveolata</taxon>
        <taxon>Dinophyceae</taxon>
        <taxon>Noctilucales</taxon>
        <taxon>Noctilucaceae</taxon>
        <taxon>Noctiluca</taxon>
    </lineage>
</organism>
<comment type="similarity">
    <text evidence="2">Belongs to the nucleobase:cation symporter-2 (NCS2) (TC 2.A.40) family. Azg-like subfamily.</text>
</comment>
<evidence type="ECO:0000256" key="1">
    <source>
        <dbReference type="ARBA" id="ARBA00004127"/>
    </source>
</evidence>
<feature type="transmembrane region" description="Helical" evidence="7">
    <location>
        <begin position="115"/>
        <end position="133"/>
    </location>
</feature>
<evidence type="ECO:0000256" key="5">
    <source>
        <dbReference type="ARBA" id="ARBA00022989"/>
    </source>
</evidence>
<evidence type="ECO:0000256" key="6">
    <source>
        <dbReference type="ARBA" id="ARBA00023136"/>
    </source>
</evidence>
<evidence type="ECO:0008006" key="9">
    <source>
        <dbReference type="Google" id="ProtNLM"/>
    </source>
</evidence>
<dbReference type="Pfam" id="PF00860">
    <property type="entry name" value="Xan_ur_permease"/>
    <property type="match status" value="1"/>
</dbReference>
<reference evidence="8" key="1">
    <citation type="submission" date="2021-01" db="EMBL/GenBank/DDBJ databases">
        <authorList>
            <person name="Corre E."/>
            <person name="Pelletier E."/>
            <person name="Niang G."/>
            <person name="Scheremetjew M."/>
            <person name="Finn R."/>
            <person name="Kale V."/>
            <person name="Holt S."/>
            <person name="Cochrane G."/>
            <person name="Meng A."/>
            <person name="Brown T."/>
            <person name="Cohen L."/>
        </authorList>
    </citation>
    <scope>NUCLEOTIDE SEQUENCE</scope>
</reference>
<dbReference type="GO" id="GO:0012505">
    <property type="term" value="C:endomembrane system"/>
    <property type="evidence" value="ECO:0007669"/>
    <property type="project" value="UniProtKB-SubCell"/>
</dbReference>
<gene>
    <name evidence="8" type="ORF">NSCI0253_LOCUS42389</name>
</gene>
<feature type="transmembrane region" description="Helical" evidence="7">
    <location>
        <begin position="189"/>
        <end position="206"/>
    </location>
</feature>
<feature type="transmembrane region" description="Helical" evidence="7">
    <location>
        <begin position="399"/>
        <end position="429"/>
    </location>
</feature>
<feature type="transmembrane region" description="Helical" evidence="7">
    <location>
        <begin position="212"/>
        <end position="234"/>
    </location>
</feature>
<name>A0A7S1AXE2_NOCSC</name>
<keyword evidence="4 7" id="KW-0812">Transmembrane</keyword>
<dbReference type="InterPro" id="IPR045018">
    <property type="entry name" value="Azg-like"/>
</dbReference>
<evidence type="ECO:0000313" key="8">
    <source>
        <dbReference type="EMBL" id="CAD8868033.1"/>
    </source>
</evidence>
<feature type="transmembrane region" description="Helical" evidence="7">
    <location>
        <begin position="346"/>
        <end position="379"/>
    </location>
</feature>
<dbReference type="PANTHER" id="PTHR43337">
    <property type="entry name" value="XANTHINE/URACIL PERMEASE C887.17-RELATED"/>
    <property type="match status" value="1"/>
</dbReference>
<feature type="transmembrane region" description="Helical" evidence="7">
    <location>
        <begin position="40"/>
        <end position="60"/>
    </location>
</feature>
<accession>A0A7S1AXE2</accession>
<dbReference type="InterPro" id="IPR006043">
    <property type="entry name" value="NCS2"/>
</dbReference>
<comment type="subcellular location">
    <subcellularLocation>
        <location evidence="1">Endomembrane system</location>
        <topology evidence="1">Multi-pass membrane protein</topology>
    </subcellularLocation>
</comment>
<feature type="transmembrane region" description="Helical" evidence="7">
    <location>
        <begin position="72"/>
        <end position="95"/>
    </location>
</feature>
<evidence type="ECO:0000256" key="7">
    <source>
        <dbReference type="SAM" id="Phobius"/>
    </source>
</evidence>
<keyword evidence="6 7" id="KW-0472">Membrane</keyword>
<keyword evidence="5 7" id="KW-1133">Transmembrane helix</keyword>
<protein>
    <recommendedName>
        <fullName evidence="9">SLC26A/SulP transporter domain-containing protein</fullName>
    </recommendedName>
</protein>
<evidence type="ECO:0000256" key="3">
    <source>
        <dbReference type="ARBA" id="ARBA00022448"/>
    </source>
</evidence>
<keyword evidence="3" id="KW-0813">Transport</keyword>
<proteinExistence type="inferred from homology"/>
<evidence type="ECO:0000256" key="2">
    <source>
        <dbReference type="ARBA" id="ARBA00005697"/>
    </source>
</evidence>